<dbReference type="CDD" id="cd18791">
    <property type="entry name" value="SF2_C_RHA"/>
    <property type="match status" value="1"/>
</dbReference>
<dbReference type="OrthoDB" id="66977at2759"/>
<keyword evidence="4" id="KW-1185">Reference proteome</keyword>
<accession>A0A5N5SRE6</accession>
<dbReference type="InterPro" id="IPR001650">
    <property type="entry name" value="Helicase_C-like"/>
</dbReference>
<feature type="domain" description="Helicase C-terminal" evidence="2">
    <location>
        <begin position="7"/>
        <end position="188"/>
    </location>
</feature>
<dbReference type="Gene3D" id="1.20.120.1080">
    <property type="match status" value="1"/>
</dbReference>
<keyword evidence="3" id="KW-0067">ATP-binding</keyword>
<dbReference type="EMBL" id="SEYY01021069">
    <property type="protein sequence ID" value="KAB7496734.1"/>
    <property type="molecule type" value="Genomic_DNA"/>
</dbReference>
<dbReference type="InterPro" id="IPR027417">
    <property type="entry name" value="P-loop_NTPase"/>
</dbReference>
<dbReference type="GO" id="GO:0003723">
    <property type="term" value="F:RNA binding"/>
    <property type="evidence" value="ECO:0007669"/>
    <property type="project" value="TreeGrafter"/>
</dbReference>
<dbReference type="PROSITE" id="PS51194">
    <property type="entry name" value="HELICASE_CTER"/>
    <property type="match status" value="1"/>
</dbReference>
<dbReference type="Gene3D" id="3.40.50.300">
    <property type="entry name" value="P-loop containing nucleotide triphosphate hydrolases"/>
    <property type="match status" value="1"/>
</dbReference>
<dbReference type="SMART" id="SM00847">
    <property type="entry name" value="HA2"/>
    <property type="match status" value="1"/>
</dbReference>
<evidence type="ECO:0000313" key="3">
    <source>
        <dbReference type="EMBL" id="KAB7496734.1"/>
    </source>
</evidence>
<protein>
    <submittedName>
        <fullName evidence="3">Putative ATP-dependent RNA helicase TDRD9</fullName>
    </submittedName>
</protein>
<organism evidence="3 4">
    <name type="scientific">Armadillidium nasatum</name>
    <dbReference type="NCBI Taxonomy" id="96803"/>
    <lineage>
        <taxon>Eukaryota</taxon>
        <taxon>Metazoa</taxon>
        <taxon>Ecdysozoa</taxon>
        <taxon>Arthropoda</taxon>
        <taxon>Crustacea</taxon>
        <taxon>Multicrustacea</taxon>
        <taxon>Malacostraca</taxon>
        <taxon>Eumalacostraca</taxon>
        <taxon>Peracarida</taxon>
        <taxon>Isopoda</taxon>
        <taxon>Oniscidea</taxon>
        <taxon>Crinocheta</taxon>
        <taxon>Armadillidiidae</taxon>
        <taxon>Armadillidium</taxon>
    </lineage>
</organism>
<dbReference type="Pfam" id="PF00271">
    <property type="entry name" value="Helicase_C"/>
    <property type="match status" value="1"/>
</dbReference>
<dbReference type="SUPFAM" id="SSF52540">
    <property type="entry name" value="P-loop containing nucleoside triphosphate hydrolases"/>
    <property type="match status" value="1"/>
</dbReference>
<keyword evidence="3" id="KW-0378">Hydrolase</keyword>
<sequence length="312" mass="35012">MFRLSVNLIECLDDLEREKENLKYPNFPNNRGAVLMFLPGLYEIETITELLRQEAKQRQWEIFPLHSSFTVDEQNLVFRKLCNGFRKIIVSTNIAESSITVSDIKYVIDFCLTKELNTDPITNYTSLKMVWASKASCTQRAGRAGRVASGRVYRLVKESFYKELNPHTTPELSRTPLGQVILKLKLLDMGAPISLLALALDPPNIADIHRTILVLKQLGALALKTGDKISTLDGDLTFLGHVAAALPLDLQLSKLIVLGYIFGCLKETVIIGLSLKNFHSTPFQDELNAFLSKVSWAYGSFSDCLAIYNSYC</sequence>
<gene>
    <name evidence="3" type="primary">Tdrd9</name>
    <name evidence="3" type="ORF">Anas_08956</name>
</gene>
<dbReference type="PANTHER" id="PTHR18934">
    <property type="entry name" value="ATP-DEPENDENT RNA HELICASE"/>
    <property type="match status" value="1"/>
</dbReference>
<keyword evidence="3" id="KW-0347">Helicase</keyword>
<dbReference type="AlphaFoldDB" id="A0A5N5SRE6"/>
<keyword evidence="3" id="KW-0547">Nucleotide-binding</keyword>
<keyword evidence="1" id="KW-0963">Cytoplasm</keyword>
<feature type="non-terminal residue" evidence="3">
    <location>
        <position position="312"/>
    </location>
</feature>
<dbReference type="PANTHER" id="PTHR18934:SF113">
    <property type="entry name" value="ATP-DEPENDENT RNA HELICASE TDRD9"/>
    <property type="match status" value="1"/>
</dbReference>
<evidence type="ECO:0000256" key="1">
    <source>
        <dbReference type="ARBA" id="ARBA00022490"/>
    </source>
</evidence>
<comment type="caution">
    <text evidence="3">The sequence shown here is derived from an EMBL/GenBank/DDBJ whole genome shotgun (WGS) entry which is preliminary data.</text>
</comment>
<evidence type="ECO:0000259" key="2">
    <source>
        <dbReference type="PROSITE" id="PS51194"/>
    </source>
</evidence>
<evidence type="ECO:0000313" key="4">
    <source>
        <dbReference type="Proteomes" id="UP000326759"/>
    </source>
</evidence>
<dbReference type="Proteomes" id="UP000326759">
    <property type="component" value="Unassembled WGS sequence"/>
</dbReference>
<proteinExistence type="predicted"/>
<reference evidence="3 4" key="1">
    <citation type="journal article" date="2019" name="PLoS Biol.">
        <title>Sex chromosomes control vertical transmission of feminizing Wolbachia symbionts in an isopod.</title>
        <authorList>
            <person name="Becking T."/>
            <person name="Chebbi M.A."/>
            <person name="Giraud I."/>
            <person name="Moumen B."/>
            <person name="Laverre T."/>
            <person name="Caubet Y."/>
            <person name="Peccoud J."/>
            <person name="Gilbert C."/>
            <person name="Cordaux R."/>
        </authorList>
    </citation>
    <scope>NUCLEOTIDE SEQUENCE [LARGE SCALE GENOMIC DNA]</scope>
    <source>
        <strain evidence="3">ANa2</strain>
        <tissue evidence="3">Whole body excluding digestive tract and cuticle</tissue>
    </source>
</reference>
<name>A0A5N5SRE6_9CRUS</name>
<dbReference type="GO" id="GO:0004386">
    <property type="term" value="F:helicase activity"/>
    <property type="evidence" value="ECO:0007669"/>
    <property type="project" value="UniProtKB-KW"/>
</dbReference>
<dbReference type="SMART" id="SM00490">
    <property type="entry name" value="HELICc"/>
    <property type="match status" value="1"/>
</dbReference>
<dbReference type="InterPro" id="IPR007502">
    <property type="entry name" value="Helicase-assoc_dom"/>
</dbReference>